<comment type="catalytic activity">
    <reaction evidence="3">
        <text>thiosulfate + hydrogen cyanide = thiocyanate + sulfite + 2 H(+)</text>
        <dbReference type="Rhea" id="RHEA:16881"/>
        <dbReference type="ChEBI" id="CHEBI:15378"/>
        <dbReference type="ChEBI" id="CHEBI:17359"/>
        <dbReference type="ChEBI" id="CHEBI:18022"/>
        <dbReference type="ChEBI" id="CHEBI:18407"/>
        <dbReference type="ChEBI" id="CHEBI:33542"/>
        <dbReference type="EC" id="2.8.1.1"/>
    </reaction>
</comment>
<dbReference type="InterPro" id="IPR051126">
    <property type="entry name" value="Thiosulfate_sulfurtransferase"/>
</dbReference>
<dbReference type="EMBL" id="LSRS01000003">
    <property type="protein sequence ID" value="KAF1085527.1"/>
    <property type="molecule type" value="Genomic_DNA"/>
</dbReference>
<evidence type="ECO:0000259" key="5">
    <source>
        <dbReference type="PROSITE" id="PS50206"/>
    </source>
</evidence>
<evidence type="ECO:0000256" key="3">
    <source>
        <dbReference type="ARBA" id="ARBA00047549"/>
    </source>
</evidence>
<dbReference type="Pfam" id="PF00581">
    <property type="entry name" value="Rhodanese"/>
    <property type="match status" value="2"/>
</dbReference>
<gene>
    <name evidence="6" type="ORF">SPSYN_01670</name>
</gene>
<keyword evidence="7" id="KW-1185">Reference proteome</keyword>
<reference evidence="6" key="1">
    <citation type="submission" date="2016-02" db="EMBL/GenBank/DDBJ databases">
        <title>Draft Genome Sequence of Sporotomaculum syntrophicum Strain FB, a Syntrophic Benzoate Degrader.</title>
        <authorList>
            <person name="Nobu M.K."/>
            <person name="Narihiro T."/>
            <person name="Qiu Y.-L."/>
            <person name="Ohashi A."/>
            <person name="Liu W.-T."/>
            <person name="Yuji S."/>
        </authorList>
    </citation>
    <scope>NUCLEOTIDE SEQUENCE</scope>
    <source>
        <strain evidence="6">FB</strain>
    </source>
</reference>
<organism evidence="6 7">
    <name type="scientific">Sporotomaculum syntrophicum</name>
    <dbReference type="NCBI Taxonomy" id="182264"/>
    <lineage>
        <taxon>Bacteria</taxon>
        <taxon>Bacillati</taxon>
        <taxon>Bacillota</taxon>
        <taxon>Clostridia</taxon>
        <taxon>Eubacteriales</taxon>
        <taxon>Desulfallaceae</taxon>
        <taxon>Sporotomaculum</taxon>
    </lineage>
</organism>
<dbReference type="SMART" id="SM00450">
    <property type="entry name" value="RHOD"/>
    <property type="match status" value="2"/>
</dbReference>
<protein>
    <recommendedName>
        <fullName evidence="1">thiosulfate sulfurtransferase</fullName>
        <ecNumber evidence="1">2.8.1.1</ecNumber>
    </recommendedName>
</protein>
<dbReference type="EC" id="2.8.1.1" evidence="1"/>
<proteinExistence type="predicted"/>
<dbReference type="InterPro" id="IPR001763">
    <property type="entry name" value="Rhodanese-like_dom"/>
</dbReference>
<dbReference type="SUPFAM" id="SSF52821">
    <property type="entry name" value="Rhodanese/Cell cycle control phosphatase"/>
    <property type="match status" value="2"/>
</dbReference>
<dbReference type="Gene3D" id="3.40.250.10">
    <property type="entry name" value="Rhodanese-like domain"/>
    <property type="match status" value="2"/>
</dbReference>
<name>A0A9D3AY00_9FIRM</name>
<dbReference type="AlphaFoldDB" id="A0A9D3AY00"/>
<dbReference type="GO" id="GO:0004792">
    <property type="term" value="F:thiosulfate-cyanide sulfurtransferase activity"/>
    <property type="evidence" value="ECO:0007669"/>
    <property type="project" value="UniProtKB-EC"/>
</dbReference>
<keyword evidence="6" id="KW-0808">Transferase</keyword>
<dbReference type="PANTHER" id="PTHR43855:SF1">
    <property type="entry name" value="THIOSULFATE SULFURTRANSFERASE"/>
    <property type="match status" value="1"/>
</dbReference>
<evidence type="ECO:0000256" key="2">
    <source>
        <dbReference type="ARBA" id="ARBA00022737"/>
    </source>
</evidence>
<feature type="domain" description="Rhodanese" evidence="5">
    <location>
        <begin position="200"/>
        <end position="312"/>
    </location>
</feature>
<dbReference type="InterPro" id="IPR036873">
    <property type="entry name" value="Rhodanese-like_dom_sf"/>
</dbReference>
<dbReference type="CDD" id="cd01448">
    <property type="entry name" value="TST_Repeat_1"/>
    <property type="match status" value="1"/>
</dbReference>
<evidence type="ECO:0000256" key="1">
    <source>
        <dbReference type="ARBA" id="ARBA00012245"/>
    </source>
</evidence>
<dbReference type="RefSeq" id="WP_161821978.1">
    <property type="nucleotide sequence ID" value="NZ_LSRS01000003.1"/>
</dbReference>
<evidence type="ECO:0000256" key="4">
    <source>
        <dbReference type="SAM" id="SignalP"/>
    </source>
</evidence>
<feature type="chain" id="PRO_5038887786" description="thiosulfate sulfurtransferase" evidence="4">
    <location>
        <begin position="21"/>
        <end position="313"/>
    </location>
</feature>
<dbReference type="OrthoDB" id="9770030at2"/>
<keyword evidence="4" id="KW-0732">Signal</keyword>
<dbReference type="PROSITE" id="PS50206">
    <property type="entry name" value="RHODANESE_3"/>
    <property type="match status" value="2"/>
</dbReference>
<accession>A0A9D3AY00</accession>
<feature type="signal peptide" evidence="4">
    <location>
        <begin position="1"/>
        <end position="20"/>
    </location>
</feature>
<dbReference type="CDD" id="cd01449">
    <property type="entry name" value="TST_Repeat_2"/>
    <property type="match status" value="1"/>
</dbReference>
<evidence type="ECO:0000313" key="6">
    <source>
        <dbReference type="EMBL" id="KAF1085527.1"/>
    </source>
</evidence>
<sequence>MKIKKLLVVFMVLALLAGLAGCAKTSQEPNKTNETPKAAATDQLKEQLYVDAGWLKANLDKVIVLDVRKADEYAAGHIPGSINAPWQSLANMIGKPGDKGWGTILPADELAAKLGSMGINGNKTVVTYAAPPGWGEDGRVLWVLNMAGITNAKMLDGGWQAWQAAKGEKSKDVPNPTPVAFTIAGLNQDLNVTTDYIKANLDKLKIVDARSEKEYQGATDFGEARGGHLPGAISLPFEKMYQEDGKIKSSDELKALFAEAGLTPKDEIVTYCTKGIRSGYMAMVLRNLGFDKARNWDASYYEWAGDASLPLEK</sequence>
<comment type="caution">
    <text evidence="6">The sequence shown here is derived from an EMBL/GenBank/DDBJ whole genome shotgun (WGS) entry which is preliminary data.</text>
</comment>
<evidence type="ECO:0000313" key="7">
    <source>
        <dbReference type="Proteomes" id="UP000798488"/>
    </source>
</evidence>
<dbReference type="PANTHER" id="PTHR43855">
    <property type="entry name" value="THIOSULFATE SULFURTRANSFERASE"/>
    <property type="match status" value="1"/>
</dbReference>
<dbReference type="Proteomes" id="UP000798488">
    <property type="component" value="Unassembled WGS sequence"/>
</dbReference>
<feature type="domain" description="Rhodanese" evidence="5">
    <location>
        <begin position="58"/>
        <end position="171"/>
    </location>
</feature>
<keyword evidence="2" id="KW-0677">Repeat</keyword>
<dbReference type="PROSITE" id="PS51257">
    <property type="entry name" value="PROKAR_LIPOPROTEIN"/>
    <property type="match status" value="1"/>
</dbReference>